<dbReference type="STRING" id="1285242.A6A04_16385"/>
<protein>
    <recommendedName>
        <fullName evidence="4">Transmembrane protein</fullName>
    </recommendedName>
</protein>
<dbReference type="OrthoDB" id="7356231at2"/>
<organism evidence="2 3">
    <name type="scientific">Paramagnetospirillum marisnigri</name>
    <dbReference type="NCBI Taxonomy" id="1285242"/>
    <lineage>
        <taxon>Bacteria</taxon>
        <taxon>Pseudomonadati</taxon>
        <taxon>Pseudomonadota</taxon>
        <taxon>Alphaproteobacteria</taxon>
        <taxon>Rhodospirillales</taxon>
        <taxon>Magnetospirillaceae</taxon>
        <taxon>Paramagnetospirillum</taxon>
    </lineage>
</organism>
<dbReference type="RefSeq" id="WP_068491641.1">
    <property type="nucleotide sequence ID" value="NZ_LWQT01000046.1"/>
</dbReference>
<dbReference type="EMBL" id="LWQT01000046">
    <property type="protein sequence ID" value="OAN51353.1"/>
    <property type="molecule type" value="Genomic_DNA"/>
</dbReference>
<feature type="transmembrane region" description="Helical" evidence="1">
    <location>
        <begin position="20"/>
        <end position="43"/>
    </location>
</feature>
<evidence type="ECO:0000313" key="3">
    <source>
        <dbReference type="Proteomes" id="UP000078428"/>
    </source>
</evidence>
<comment type="caution">
    <text evidence="2">The sequence shown here is derived from an EMBL/GenBank/DDBJ whole genome shotgun (WGS) entry which is preliminary data.</text>
</comment>
<proteinExistence type="predicted"/>
<reference evidence="2 3" key="1">
    <citation type="submission" date="2016-04" db="EMBL/GenBank/DDBJ databases">
        <title>Draft genome sequence of freshwater magnetotactic bacteria Magnetospirillum marisnigri SP-1 and Magnetospirillum moscoviense BB-1.</title>
        <authorList>
            <person name="Koziaeva V."/>
            <person name="Dziuba M.V."/>
            <person name="Ivanov T.M."/>
            <person name="Kuznetsov B."/>
            <person name="Grouzdev D.S."/>
        </authorList>
    </citation>
    <scope>NUCLEOTIDE SEQUENCE [LARGE SCALE GENOMIC DNA]</scope>
    <source>
        <strain evidence="2 3">SP-1</strain>
    </source>
</reference>
<sequence length="173" mass="19068">MTPPPPAAPRSLPRRLLSLLLVPLAVVIMLVEEYLWAGLKAIMARLGRLPLVARLEARIQALSPWGAAVVFVIPGVLMLPFKLVALWAMAQGQVLLGIGVLLAAKLTGTALFARLYTLCKPTLMTVGWFVRLHDAVNRAKAWAHAKLDSWPIWRLARRSIHRLMVMVRAAFAG</sequence>
<feature type="transmembrane region" description="Helical" evidence="1">
    <location>
        <begin position="94"/>
        <end position="116"/>
    </location>
</feature>
<dbReference type="AlphaFoldDB" id="A0A178MQY1"/>
<keyword evidence="1" id="KW-1133">Transmembrane helix</keyword>
<keyword evidence="3" id="KW-1185">Reference proteome</keyword>
<keyword evidence="1" id="KW-0472">Membrane</keyword>
<gene>
    <name evidence="2" type="ORF">A6A04_16385</name>
</gene>
<keyword evidence="1" id="KW-0812">Transmembrane</keyword>
<dbReference type="Proteomes" id="UP000078428">
    <property type="component" value="Unassembled WGS sequence"/>
</dbReference>
<evidence type="ECO:0008006" key="4">
    <source>
        <dbReference type="Google" id="ProtNLM"/>
    </source>
</evidence>
<accession>A0A178MQY1</accession>
<evidence type="ECO:0000313" key="2">
    <source>
        <dbReference type="EMBL" id="OAN51353.1"/>
    </source>
</evidence>
<name>A0A178MQY1_9PROT</name>
<feature type="transmembrane region" description="Helical" evidence="1">
    <location>
        <begin position="64"/>
        <end position="88"/>
    </location>
</feature>
<evidence type="ECO:0000256" key="1">
    <source>
        <dbReference type="SAM" id="Phobius"/>
    </source>
</evidence>